<dbReference type="AlphaFoldDB" id="I7MKT0"/>
<dbReference type="PANTHER" id="PTHR13555">
    <property type="entry name" value="C2H2 ZINC FINGER CGI-62-RELATED"/>
    <property type="match status" value="1"/>
</dbReference>
<feature type="region of interest" description="Disordered" evidence="6">
    <location>
        <begin position="680"/>
        <end position="726"/>
    </location>
</feature>
<feature type="region of interest" description="Disordered" evidence="6">
    <location>
        <begin position="181"/>
        <end position="205"/>
    </location>
</feature>
<evidence type="ECO:0000256" key="3">
    <source>
        <dbReference type="ARBA" id="ARBA00022771"/>
    </source>
</evidence>
<feature type="domain" description="C2HC/C3H-type" evidence="7">
    <location>
        <begin position="556"/>
        <end position="585"/>
    </location>
</feature>
<dbReference type="OMA" id="GQQFGTA"/>
<dbReference type="EMBL" id="GG662621">
    <property type="protein sequence ID" value="EAS00252.1"/>
    <property type="molecule type" value="Genomic_DNA"/>
</dbReference>
<feature type="domain" description="C2HC/C3H-type" evidence="7">
    <location>
        <begin position="291"/>
        <end position="320"/>
    </location>
</feature>
<dbReference type="HOGENOM" id="CLU_374898_0_0_1"/>
<dbReference type="Gene3D" id="3.30.160.60">
    <property type="entry name" value="Classic Zinc Finger"/>
    <property type="match status" value="7"/>
</dbReference>
<dbReference type="InterPro" id="IPR026319">
    <property type="entry name" value="ZC2HC1A/B-like"/>
</dbReference>
<evidence type="ECO:0000313" key="9">
    <source>
        <dbReference type="Proteomes" id="UP000009168"/>
    </source>
</evidence>
<dbReference type="RefSeq" id="XP_001020497.1">
    <property type="nucleotide sequence ID" value="XM_001020497.1"/>
</dbReference>
<keyword evidence="9" id="KW-1185">Reference proteome</keyword>
<protein>
    <submittedName>
        <fullName evidence="8">A C2HC-type zinc-finger protein</fullName>
    </submittedName>
</protein>
<evidence type="ECO:0000256" key="2">
    <source>
        <dbReference type="ARBA" id="ARBA00022737"/>
    </source>
</evidence>
<feature type="region of interest" description="Disordered" evidence="6">
    <location>
        <begin position="520"/>
        <end position="540"/>
    </location>
</feature>
<feature type="domain" description="C2HC/C3H-type" evidence="7">
    <location>
        <begin position="143"/>
        <end position="172"/>
    </location>
</feature>
<dbReference type="Pfam" id="PF13913">
    <property type="entry name" value="zf-C2HC_2"/>
    <property type="match status" value="10"/>
</dbReference>
<evidence type="ECO:0000256" key="4">
    <source>
        <dbReference type="ARBA" id="ARBA00022833"/>
    </source>
</evidence>
<keyword evidence="4" id="KW-0862">Zinc</keyword>
<reference evidence="9" key="1">
    <citation type="journal article" date="2006" name="PLoS Biol.">
        <title>Macronuclear genome sequence of the ciliate Tetrahymena thermophila, a model eukaryote.</title>
        <authorList>
            <person name="Eisen J.A."/>
            <person name="Coyne R.S."/>
            <person name="Wu M."/>
            <person name="Wu D."/>
            <person name="Thiagarajan M."/>
            <person name="Wortman J.R."/>
            <person name="Badger J.H."/>
            <person name="Ren Q."/>
            <person name="Amedeo P."/>
            <person name="Jones K.M."/>
            <person name="Tallon L.J."/>
            <person name="Delcher A.L."/>
            <person name="Salzberg S.L."/>
            <person name="Silva J.C."/>
            <person name="Haas B.J."/>
            <person name="Majoros W.H."/>
            <person name="Farzad M."/>
            <person name="Carlton J.M."/>
            <person name="Smith R.K. Jr."/>
            <person name="Garg J."/>
            <person name="Pearlman R.E."/>
            <person name="Karrer K.M."/>
            <person name="Sun L."/>
            <person name="Manning G."/>
            <person name="Elde N.C."/>
            <person name="Turkewitz A.P."/>
            <person name="Asai D.J."/>
            <person name="Wilkes D.E."/>
            <person name="Wang Y."/>
            <person name="Cai H."/>
            <person name="Collins K."/>
            <person name="Stewart B.A."/>
            <person name="Lee S.R."/>
            <person name="Wilamowska K."/>
            <person name="Weinberg Z."/>
            <person name="Ruzzo W.L."/>
            <person name="Wloga D."/>
            <person name="Gaertig J."/>
            <person name="Frankel J."/>
            <person name="Tsao C.-C."/>
            <person name="Gorovsky M.A."/>
            <person name="Keeling P.J."/>
            <person name="Waller R.F."/>
            <person name="Patron N.J."/>
            <person name="Cherry J.M."/>
            <person name="Stover N.A."/>
            <person name="Krieger C.J."/>
            <person name="del Toro C."/>
            <person name="Ryder H.F."/>
            <person name="Williamson S.C."/>
            <person name="Barbeau R.A."/>
            <person name="Hamilton E.P."/>
            <person name="Orias E."/>
        </authorList>
    </citation>
    <scope>NUCLEOTIDE SEQUENCE [LARGE SCALE GENOMIC DNA]</scope>
    <source>
        <strain evidence="9">SB210</strain>
    </source>
</reference>
<feature type="compositionally biased region" description="Gly residues" evidence="6">
    <location>
        <begin position="187"/>
        <end position="200"/>
    </location>
</feature>
<evidence type="ECO:0000256" key="1">
    <source>
        <dbReference type="ARBA" id="ARBA00022723"/>
    </source>
</evidence>
<dbReference type="GO" id="GO:0008270">
    <property type="term" value="F:zinc ion binding"/>
    <property type="evidence" value="ECO:0007669"/>
    <property type="project" value="UniProtKB-KW"/>
</dbReference>
<dbReference type="KEGG" id="tet:TTHERM_00218250"/>
<name>I7MKT0_TETTS</name>
<dbReference type="Proteomes" id="UP000009168">
    <property type="component" value="Unassembled WGS sequence"/>
</dbReference>
<dbReference type="InterPro" id="IPR049899">
    <property type="entry name" value="Znf_C2HC_C3H"/>
</dbReference>
<evidence type="ECO:0000259" key="7">
    <source>
        <dbReference type="PROSITE" id="PS52027"/>
    </source>
</evidence>
<feature type="region of interest" description="Disordered" evidence="6">
    <location>
        <begin position="581"/>
        <end position="606"/>
    </location>
</feature>
<keyword evidence="2" id="KW-0677">Repeat</keyword>
<feature type="domain" description="C2HC/C3H-type" evidence="7">
    <location>
        <begin position="644"/>
        <end position="673"/>
    </location>
</feature>
<evidence type="ECO:0000256" key="6">
    <source>
        <dbReference type="SAM" id="MobiDB-lite"/>
    </source>
</evidence>
<dbReference type="InParanoid" id="I7MKT0"/>
<gene>
    <name evidence="8" type="ORF">TTHERM_00218250</name>
</gene>
<dbReference type="GeneID" id="7838583"/>
<evidence type="ECO:0000313" key="8">
    <source>
        <dbReference type="EMBL" id="EAS00252.1"/>
    </source>
</evidence>
<dbReference type="PROSITE" id="PS52027">
    <property type="entry name" value="ZF_C2HC_C3H"/>
    <property type="match status" value="7"/>
</dbReference>
<evidence type="ECO:0000256" key="5">
    <source>
        <dbReference type="PROSITE-ProRule" id="PRU01371"/>
    </source>
</evidence>
<keyword evidence="1" id="KW-0479">Metal-binding</keyword>
<dbReference type="eggNOG" id="KOG3940">
    <property type="taxonomic scope" value="Eukaryota"/>
</dbReference>
<proteinExistence type="predicted"/>
<feature type="domain" description="C2HC/C3H-type" evidence="7">
    <location>
        <begin position="484"/>
        <end position="513"/>
    </location>
</feature>
<dbReference type="STRING" id="312017.I7MKT0"/>
<keyword evidence="3 5" id="KW-0863">Zinc-finger</keyword>
<sequence length="741" mass="82405">MIKGSGTVSFNKPLALVCYICGREYGTKSLGIHLKTCRQKWEVEESKKPRAQRRPLPLPPAGLEELLAKPNISSADIQDFNTGAFNKYNTEALIKCPNCNRTFKPEALVHHQKACSKDNPFKPLGQPNSLGSQNEFSENDAASLKSCIFCNRKFAADRISKHESVCTKMDKSKLKTPTKSLGEIKAGTGGTIRSGEGSGNSFGSPMKQPLRPKSLVCYICGREYGTKSLKIHLKTCEEKWHIEQSKLPKKDRRPIPQPPPGLFELLDKDEITFEDLERYNNRAFDSYNYSALMPCNHCGRTFKPEALAHHAKVCTAENPFKPLNRGQGGNDAQGGEYDETNAANLIPCAKCARKFAADRIAKHELVCKGTGGTGVSMAPGAKGAQTAPITKKQPAQSYEPKIPQRPKTLVCYICGREYGTTSLAIHLKSCEQKWYIEQEKLPKKDRRPLPKPPAQLEALLKGEISMDQMESYNTKAFDSYNTDALYPCKHCNRTFTQTALQHHSKVCTAEKPFKPLTRTAKNEQEQGGEDQGIQAPSKGYDLSKVPDMSGGDGEVELVPCDKCGRNFNADRIAKHSKVCKGPTELKKKEPEPPKTDKPKKEGQWKKQHEEFVQNMKYMRQMKKIQEEGGDIRSLPAPPRANTDHLVPCPYCNRKFAQETADRHIPSCKNVINKPKSIAQSAPKTYQQMQNQLGSTGQQFGKPSGNTNIFASKSPQPAQSKIVGSTSQIRISQNKNIFSSKK</sequence>
<feature type="domain" description="C2HC/C3H-type" evidence="7">
    <location>
        <begin position="92"/>
        <end position="121"/>
    </location>
</feature>
<organism evidence="8 9">
    <name type="scientific">Tetrahymena thermophila (strain SB210)</name>
    <dbReference type="NCBI Taxonomy" id="312017"/>
    <lineage>
        <taxon>Eukaryota</taxon>
        <taxon>Sar</taxon>
        <taxon>Alveolata</taxon>
        <taxon>Ciliophora</taxon>
        <taxon>Intramacronucleata</taxon>
        <taxon>Oligohymenophorea</taxon>
        <taxon>Hymenostomatida</taxon>
        <taxon>Tetrahymenina</taxon>
        <taxon>Tetrahymenidae</taxon>
        <taxon>Tetrahymena</taxon>
    </lineage>
</organism>
<dbReference type="OrthoDB" id="265955at2759"/>
<accession>I7MKT0</accession>
<feature type="domain" description="C2HC/C3H-type" evidence="7">
    <location>
        <begin position="344"/>
        <end position="373"/>
    </location>
</feature>
<feature type="region of interest" description="Disordered" evidence="6">
    <location>
        <begin position="378"/>
        <end position="400"/>
    </location>
</feature>
<feature type="compositionally biased region" description="Basic and acidic residues" evidence="6">
    <location>
        <begin position="583"/>
        <end position="606"/>
    </location>
</feature>